<feature type="transmembrane region" description="Helical" evidence="1">
    <location>
        <begin position="38"/>
        <end position="58"/>
    </location>
</feature>
<protein>
    <submittedName>
        <fullName evidence="3">Drug/metabolite transporter (DMT)-like permease</fullName>
    </submittedName>
</protein>
<dbReference type="Proteomes" id="UP000524535">
    <property type="component" value="Unassembled WGS sequence"/>
</dbReference>
<feature type="transmembrane region" description="Helical" evidence="1">
    <location>
        <begin position="177"/>
        <end position="198"/>
    </location>
</feature>
<feature type="transmembrane region" description="Helical" evidence="1">
    <location>
        <begin position="12"/>
        <end position="32"/>
    </location>
</feature>
<evidence type="ECO:0000313" key="8">
    <source>
        <dbReference type="Proteomes" id="UP000576087"/>
    </source>
</evidence>
<dbReference type="AlphaFoldDB" id="A0A7W6WQ89"/>
<evidence type="ECO:0000259" key="2">
    <source>
        <dbReference type="Pfam" id="PF00892"/>
    </source>
</evidence>
<evidence type="ECO:0000313" key="6">
    <source>
        <dbReference type="Proteomes" id="UP000520770"/>
    </source>
</evidence>
<evidence type="ECO:0000313" key="3">
    <source>
        <dbReference type="EMBL" id="MBB4349173.1"/>
    </source>
</evidence>
<dbReference type="InterPro" id="IPR000620">
    <property type="entry name" value="EamA_dom"/>
</dbReference>
<evidence type="ECO:0000313" key="4">
    <source>
        <dbReference type="EMBL" id="MBB4412606.1"/>
    </source>
</evidence>
<organism evidence="3 6">
    <name type="scientific">Aliirhizobium cellulosilyticum</name>
    <dbReference type="NCBI Taxonomy" id="393664"/>
    <lineage>
        <taxon>Bacteria</taxon>
        <taxon>Pseudomonadati</taxon>
        <taxon>Pseudomonadota</taxon>
        <taxon>Alphaproteobacteria</taxon>
        <taxon>Hyphomicrobiales</taxon>
        <taxon>Rhizobiaceae</taxon>
        <taxon>Aliirhizobium</taxon>
    </lineage>
</organism>
<dbReference type="PANTHER" id="PTHR22911">
    <property type="entry name" value="ACYL-MALONYL CONDENSING ENZYME-RELATED"/>
    <property type="match status" value="1"/>
</dbReference>
<dbReference type="InterPro" id="IPR037185">
    <property type="entry name" value="EmrE-like"/>
</dbReference>
<dbReference type="PANTHER" id="PTHR22911:SF135">
    <property type="entry name" value="BLR4310 PROTEIN"/>
    <property type="match status" value="1"/>
</dbReference>
<name>A0A7W6WQ89_9HYPH</name>
<feature type="domain" description="EamA" evidence="2">
    <location>
        <begin position="10"/>
        <end position="142"/>
    </location>
</feature>
<reference evidence="6 7" key="1">
    <citation type="submission" date="2020-08" db="EMBL/GenBank/DDBJ databases">
        <title>Genomic Encyclopedia of Type Strains, Phase IV (KMG-V): Genome sequencing to study the core and pangenomes of soil and plant-associated prokaryotes.</title>
        <authorList>
            <person name="Whitman W."/>
        </authorList>
    </citation>
    <scope>NUCLEOTIDE SEQUENCE [LARGE SCALE GENOMIC DNA]</scope>
    <source>
        <strain evidence="4 7">SEMIA 444</strain>
        <strain evidence="3 6">SEMIA 448</strain>
        <strain evidence="5 8">SEMIA 452</strain>
    </source>
</reference>
<dbReference type="GO" id="GO:0016020">
    <property type="term" value="C:membrane"/>
    <property type="evidence" value="ECO:0007669"/>
    <property type="project" value="InterPro"/>
</dbReference>
<dbReference type="SUPFAM" id="SSF103481">
    <property type="entry name" value="Multidrug resistance efflux transporter EmrE"/>
    <property type="match status" value="2"/>
</dbReference>
<feature type="transmembrane region" description="Helical" evidence="1">
    <location>
        <begin position="210"/>
        <end position="228"/>
    </location>
</feature>
<feature type="transmembrane region" description="Helical" evidence="1">
    <location>
        <begin position="240"/>
        <end position="258"/>
    </location>
</feature>
<accession>A0A7W6WQ89</accession>
<evidence type="ECO:0000256" key="1">
    <source>
        <dbReference type="SAM" id="Phobius"/>
    </source>
</evidence>
<feature type="transmembrane region" description="Helical" evidence="1">
    <location>
        <begin position="127"/>
        <end position="145"/>
    </location>
</feature>
<feature type="transmembrane region" description="Helical" evidence="1">
    <location>
        <begin position="70"/>
        <end position="94"/>
    </location>
</feature>
<sequence length="299" mass="32043">MSSEDRQYRLGVIYVGLSALAWSLSGLFMRAIETDLPTIIFLRGLVSGTATLLFFFYLERDRAWPILKAIRWPTILATLFSAGSMISGLGSIYYTSVADAMVIYATVPFVTAGVAFLVIGERASRSTLIASTIAFAGVAVMLTDAGGGGSMLGKGLAGIMTLTVAALAVIMRQHRDVPMLPAMAFSAYLCSAVTFWFASPGTATGQDMTLIFLFGIMQNALGLILYTFGARRIPAADASLIIALEVPLTPLWVWMFMAEIPPQATLIGGPIVLVALFGHIFVEFRRSRGPLPAAPQQSL</sequence>
<keyword evidence="7" id="KW-1185">Reference proteome</keyword>
<keyword evidence="1" id="KW-1133">Transmembrane helix</keyword>
<dbReference type="Pfam" id="PF00892">
    <property type="entry name" value="EamA"/>
    <property type="match status" value="1"/>
</dbReference>
<proteinExistence type="predicted"/>
<evidence type="ECO:0000313" key="7">
    <source>
        <dbReference type="Proteomes" id="UP000524535"/>
    </source>
</evidence>
<evidence type="ECO:0000313" key="5">
    <source>
        <dbReference type="EMBL" id="MBB4447238.1"/>
    </source>
</evidence>
<feature type="transmembrane region" description="Helical" evidence="1">
    <location>
        <begin position="100"/>
        <end position="120"/>
    </location>
</feature>
<dbReference type="EMBL" id="JACIGW010000002">
    <property type="protein sequence ID" value="MBB4349173.1"/>
    <property type="molecule type" value="Genomic_DNA"/>
</dbReference>
<feature type="transmembrane region" description="Helical" evidence="1">
    <location>
        <begin position="264"/>
        <end position="282"/>
    </location>
</feature>
<comment type="caution">
    <text evidence="3">The sequence shown here is derived from an EMBL/GenBank/DDBJ whole genome shotgun (WGS) entry which is preliminary data.</text>
</comment>
<feature type="transmembrane region" description="Helical" evidence="1">
    <location>
        <begin position="151"/>
        <end position="170"/>
    </location>
</feature>
<dbReference type="Proteomes" id="UP000520770">
    <property type="component" value="Unassembled WGS sequence"/>
</dbReference>
<dbReference type="EMBL" id="JACIHM010000004">
    <property type="protein sequence ID" value="MBB4447238.1"/>
    <property type="molecule type" value="Genomic_DNA"/>
</dbReference>
<gene>
    <name evidence="4" type="ORF">GGE31_003120</name>
    <name evidence="3" type="ORF">GGE33_002915</name>
    <name evidence="5" type="ORF">GGE35_003061</name>
</gene>
<dbReference type="Proteomes" id="UP000576087">
    <property type="component" value="Unassembled WGS sequence"/>
</dbReference>
<keyword evidence="1" id="KW-0472">Membrane</keyword>
<dbReference type="RefSeq" id="WP_210303638.1">
    <property type="nucleotide sequence ID" value="NZ_JACIGW010000002.1"/>
</dbReference>
<dbReference type="EMBL" id="JACIGY010000004">
    <property type="protein sequence ID" value="MBB4412606.1"/>
    <property type="molecule type" value="Genomic_DNA"/>
</dbReference>
<keyword evidence="1" id="KW-0812">Transmembrane</keyword>